<feature type="domain" description="DUF4097" evidence="2">
    <location>
        <begin position="14"/>
        <end position="209"/>
    </location>
</feature>
<accession>A0ABT6WQ73</accession>
<keyword evidence="4" id="KW-1185">Reference proteome</keyword>
<comment type="caution">
    <text evidence="3">The sequence shown here is derived from an EMBL/GenBank/DDBJ whole genome shotgun (WGS) entry which is preliminary data.</text>
</comment>
<dbReference type="Pfam" id="PF13349">
    <property type="entry name" value="DUF4097"/>
    <property type="match status" value="1"/>
</dbReference>
<evidence type="ECO:0000313" key="4">
    <source>
        <dbReference type="Proteomes" id="UP001241758"/>
    </source>
</evidence>
<feature type="region of interest" description="Disordered" evidence="1">
    <location>
        <begin position="196"/>
        <end position="234"/>
    </location>
</feature>
<dbReference type="Proteomes" id="UP001241758">
    <property type="component" value="Unassembled WGS sequence"/>
</dbReference>
<gene>
    <name evidence="3" type="ORF">QLQ12_25050</name>
</gene>
<evidence type="ECO:0000259" key="2">
    <source>
        <dbReference type="Pfam" id="PF13349"/>
    </source>
</evidence>
<dbReference type="RefSeq" id="WP_282762891.1">
    <property type="nucleotide sequence ID" value="NZ_JASCTH010000017.1"/>
</dbReference>
<dbReference type="EMBL" id="JASCTH010000017">
    <property type="protein sequence ID" value="MDI6101891.1"/>
    <property type="molecule type" value="Genomic_DNA"/>
</dbReference>
<evidence type="ECO:0000313" key="3">
    <source>
        <dbReference type="EMBL" id="MDI6101891.1"/>
    </source>
</evidence>
<protein>
    <submittedName>
        <fullName evidence="3">DUF4097 family beta strand repeat-containing protein</fullName>
    </submittedName>
</protein>
<reference evidence="3 4" key="1">
    <citation type="submission" date="2023-05" db="EMBL/GenBank/DDBJ databases">
        <title>Actinoplanes sp. NEAU-A12 genome sequencing.</title>
        <authorList>
            <person name="Wang Z.-S."/>
        </authorList>
    </citation>
    <scope>NUCLEOTIDE SEQUENCE [LARGE SCALE GENOMIC DNA]</scope>
    <source>
        <strain evidence="3 4">NEAU-A12</strain>
    </source>
</reference>
<dbReference type="InterPro" id="IPR025164">
    <property type="entry name" value="Toastrack_DUF4097"/>
</dbReference>
<name>A0ABT6WQ73_9ACTN</name>
<proteinExistence type="predicted"/>
<sequence length="234" mass="23893">MTTVEHTSQQTGPITLHIDTQAADVQVVADPRVTGTWIELSTPDENGPAVTAIQNASFRDHGGDVYLSVKEATGGGTIRNVQFGNGNVRVNGNFSGGVTVVNGVVITNGQMSSGITVRAITEPGSAVDVKTMSGDVLAKNVKSLRAQTQSGDVTAIDVVTVTASTMSGDITAEGVTARSSLKSMSGDIDVSGSPAASVKASTMSGDVTGSGVDLHGSSMSGRVRQRRATAADEW</sequence>
<organism evidence="3 4">
    <name type="scientific">Actinoplanes sandaracinus</name>
    <dbReference type="NCBI Taxonomy" id="3045177"/>
    <lineage>
        <taxon>Bacteria</taxon>
        <taxon>Bacillati</taxon>
        <taxon>Actinomycetota</taxon>
        <taxon>Actinomycetes</taxon>
        <taxon>Micromonosporales</taxon>
        <taxon>Micromonosporaceae</taxon>
        <taxon>Actinoplanes</taxon>
    </lineage>
</organism>
<evidence type="ECO:0000256" key="1">
    <source>
        <dbReference type="SAM" id="MobiDB-lite"/>
    </source>
</evidence>